<feature type="compositionally biased region" description="Polar residues" evidence="1">
    <location>
        <begin position="8"/>
        <end position="23"/>
    </location>
</feature>
<feature type="transmembrane region" description="Helical" evidence="2">
    <location>
        <begin position="103"/>
        <end position="121"/>
    </location>
</feature>
<reference evidence="3" key="1">
    <citation type="journal article" date="2020" name="Nature">
        <title>Giant virus diversity and host interactions through global metagenomics.</title>
        <authorList>
            <person name="Schulz F."/>
            <person name="Roux S."/>
            <person name="Paez-Espino D."/>
            <person name="Jungbluth S."/>
            <person name="Walsh D.A."/>
            <person name="Denef V.J."/>
            <person name="McMahon K.D."/>
            <person name="Konstantinidis K.T."/>
            <person name="Eloe-Fadrosh E.A."/>
            <person name="Kyrpides N.C."/>
            <person name="Woyke T."/>
        </authorList>
    </citation>
    <scope>NUCLEOTIDE SEQUENCE</scope>
    <source>
        <strain evidence="3">GVMAG-M-3300023210-19</strain>
    </source>
</reference>
<keyword evidence="2" id="KW-0812">Transmembrane</keyword>
<protein>
    <submittedName>
        <fullName evidence="3">Uncharacterized protein</fullName>
    </submittedName>
</protein>
<sequence length="124" mass="14042">MNYLYLDSSPNKDQQKAFSSSSTKMEDKDTPETSSSSLQGSLFALPVLEKEQVDVKQTDNEFLILVNKMKDQLTGSKTEETDDSDDEQDNVLEFSDLNMGTQFYMSSLSIVGLYILYKLLLKTK</sequence>
<dbReference type="EMBL" id="MN740199">
    <property type="protein sequence ID" value="QHT93030.1"/>
    <property type="molecule type" value="Genomic_DNA"/>
</dbReference>
<organism evidence="3">
    <name type="scientific">viral metagenome</name>
    <dbReference type="NCBI Taxonomy" id="1070528"/>
    <lineage>
        <taxon>unclassified sequences</taxon>
        <taxon>metagenomes</taxon>
        <taxon>organismal metagenomes</taxon>
    </lineage>
</organism>
<proteinExistence type="predicted"/>
<dbReference type="AlphaFoldDB" id="A0A6C0IK56"/>
<feature type="region of interest" description="Disordered" evidence="1">
    <location>
        <begin position="1"/>
        <end position="37"/>
    </location>
</feature>
<evidence type="ECO:0000256" key="2">
    <source>
        <dbReference type="SAM" id="Phobius"/>
    </source>
</evidence>
<accession>A0A6C0IK56</accession>
<evidence type="ECO:0000256" key="1">
    <source>
        <dbReference type="SAM" id="MobiDB-lite"/>
    </source>
</evidence>
<keyword evidence="2" id="KW-0472">Membrane</keyword>
<keyword evidence="2" id="KW-1133">Transmembrane helix</keyword>
<name>A0A6C0IK56_9ZZZZ</name>
<evidence type="ECO:0000313" key="3">
    <source>
        <dbReference type="EMBL" id="QHT93030.1"/>
    </source>
</evidence>